<dbReference type="EMBL" id="JAHMUF010000008">
    <property type="protein sequence ID" value="KAG7194129.1"/>
    <property type="molecule type" value="Genomic_DNA"/>
</dbReference>
<dbReference type="GO" id="GO:0005634">
    <property type="term" value="C:nucleus"/>
    <property type="evidence" value="ECO:0007669"/>
    <property type="project" value="UniProtKB-SubCell"/>
</dbReference>
<reference evidence="4" key="1">
    <citation type="submission" date="2021-03" db="EMBL/GenBank/DDBJ databases">
        <authorList>
            <person name="Palmer J.M."/>
        </authorList>
    </citation>
    <scope>NUCLEOTIDE SEQUENCE</scope>
    <source>
        <strain evidence="4">ARV_011</strain>
    </source>
</reference>
<evidence type="ECO:0000256" key="1">
    <source>
        <dbReference type="ARBA" id="ARBA00004123"/>
    </source>
</evidence>
<dbReference type="Proteomes" id="UP000790833">
    <property type="component" value="Unassembled WGS sequence"/>
</dbReference>
<comment type="caution">
    <text evidence="4">The sequence shown here is derived from an EMBL/GenBank/DDBJ whole genome shotgun (WGS) entry which is preliminary data.</text>
</comment>
<keyword evidence="5" id="KW-1185">Reference proteome</keyword>
<dbReference type="GeneID" id="66118211"/>
<sequence length="244" mass="27578">MNYTVAATSEDYLTDILDAKDYININKELEDVYYKQVTGSGHGSSCIWRNFETPLDGVYYLTPHLNSSNTIWINEYLVSLKNLIDNTKTLTECLSNYIVVFDVDDNELMTRFIQVSNKLLLSKHYQDSASGSSTLPSAISYTPNWLYKLAVLGWNLNVQSFGNQLVLLLICSKCNKRLFLDSCNHSPIPKHDVTKVDKNLKLSQANVLSPCPVPITVDNEQDEEEDNQLDLIGEHKPSSTPMKC</sequence>
<comment type="subcellular location">
    <subcellularLocation>
        <location evidence="1">Nucleus</location>
    </subcellularLocation>
</comment>
<protein>
    <recommendedName>
        <fullName evidence="3">C3HC-type domain-containing protein</fullName>
    </recommendedName>
</protein>
<proteinExistence type="predicted"/>
<dbReference type="GO" id="GO:0008270">
    <property type="term" value="F:zinc ion binding"/>
    <property type="evidence" value="ECO:0007669"/>
    <property type="project" value="InterPro"/>
</dbReference>
<organism evidence="4 5">
    <name type="scientific">Scheffersomyces spartinae</name>
    <dbReference type="NCBI Taxonomy" id="45513"/>
    <lineage>
        <taxon>Eukaryota</taxon>
        <taxon>Fungi</taxon>
        <taxon>Dikarya</taxon>
        <taxon>Ascomycota</taxon>
        <taxon>Saccharomycotina</taxon>
        <taxon>Pichiomycetes</taxon>
        <taxon>Debaryomycetaceae</taxon>
        <taxon>Scheffersomyces</taxon>
    </lineage>
</organism>
<gene>
    <name evidence="4" type="ORF">KQ657_004837</name>
</gene>
<name>A0A9P8AIS8_9ASCO</name>
<feature type="domain" description="C3HC-type" evidence="3">
    <location>
        <begin position="24"/>
        <end position="92"/>
    </location>
</feature>
<dbReference type="OrthoDB" id="3987180at2759"/>
<evidence type="ECO:0000256" key="2">
    <source>
        <dbReference type="ARBA" id="ARBA00023242"/>
    </source>
</evidence>
<keyword evidence="2" id="KW-0539">Nucleus</keyword>
<dbReference type="Pfam" id="PF07967">
    <property type="entry name" value="zf-C3HC"/>
    <property type="match status" value="1"/>
</dbReference>
<evidence type="ECO:0000313" key="5">
    <source>
        <dbReference type="Proteomes" id="UP000790833"/>
    </source>
</evidence>
<accession>A0A9P8AIS8</accession>
<dbReference type="AlphaFoldDB" id="A0A9P8AIS8"/>
<evidence type="ECO:0000259" key="3">
    <source>
        <dbReference type="Pfam" id="PF07967"/>
    </source>
</evidence>
<dbReference type="RefSeq" id="XP_043049676.1">
    <property type="nucleotide sequence ID" value="XM_043195503.1"/>
</dbReference>
<dbReference type="InterPro" id="IPR012935">
    <property type="entry name" value="NuBaID_N"/>
</dbReference>
<evidence type="ECO:0000313" key="4">
    <source>
        <dbReference type="EMBL" id="KAG7194129.1"/>
    </source>
</evidence>